<dbReference type="SUPFAM" id="SSF53335">
    <property type="entry name" value="S-adenosyl-L-methionine-dependent methyltransferases"/>
    <property type="match status" value="1"/>
</dbReference>
<dbReference type="Gene3D" id="3.40.50.150">
    <property type="entry name" value="Vaccinia Virus protein VP39"/>
    <property type="match status" value="1"/>
</dbReference>
<accession>A0A0F9V9A5</accession>
<organism evidence="1">
    <name type="scientific">marine sediment metagenome</name>
    <dbReference type="NCBI Taxonomy" id="412755"/>
    <lineage>
        <taxon>unclassified sequences</taxon>
        <taxon>metagenomes</taxon>
        <taxon>ecological metagenomes</taxon>
    </lineage>
</organism>
<protein>
    <recommendedName>
        <fullName evidence="2">Rhamnosyl O-methyltransferase</fullName>
    </recommendedName>
</protein>
<dbReference type="Pfam" id="PF13578">
    <property type="entry name" value="Methyltransf_24"/>
    <property type="match status" value="1"/>
</dbReference>
<gene>
    <name evidence="1" type="ORF">LCGC14_0511990</name>
</gene>
<sequence>MNKCLNRQAIIDMFQKGKPYGAMGPAFPDYEFLYKYVENVQPSLIIEVGTHFGYSAFAMASAMLDSNNLGVIYTIDIKSYKYTLDNLERFGNTYFVLGDSKDVLPALPSANLAYIDGEHSYKQVKFDFEALVSKSDLVILHDIISVCGPAKLLKEIIDSNDYKYTFTDHHELKFNDSEVIPLEMAHQCYYNNNKLIGVGTAFIRGSL</sequence>
<evidence type="ECO:0000313" key="1">
    <source>
        <dbReference type="EMBL" id="KKN62403.1"/>
    </source>
</evidence>
<evidence type="ECO:0008006" key="2">
    <source>
        <dbReference type="Google" id="ProtNLM"/>
    </source>
</evidence>
<dbReference type="EMBL" id="LAZR01000625">
    <property type="protein sequence ID" value="KKN62403.1"/>
    <property type="molecule type" value="Genomic_DNA"/>
</dbReference>
<reference evidence="1" key="1">
    <citation type="journal article" date="2015" name="Nature">
        <title>Complex archaea that bridge the gap between prokaryotes and eukaryotes.</title>
        <authorList>
            <person name="Spang A."/>
            <person name="Saw J.H."/>
            <person name="Jorgensen S.L."/>
            <person name="Zaremba-Niedzwiedzka K."/>
            <person name="Martijn J."/>
            <person name="Lind A.E."/>
            <person name="van Eijk R."/>
            <person name="Schleper C."/>
            <person name="Guy L."/>
            <person name="Ettema T.J."/>
        </authorList>
    </citation>
    <scope>NUCLEOTIDE SEQUENCE</scope>
</reference>
<proteinExistence type="predicted"/>
<dbReference type="InterPro" id="IPR029063">
    <property type="entry name" value="SAM-dependent_MTases_sf"/>
</dbReference>
<name>A0A0F9V9A5_9ZZZZ</name>
<comment type="caution">
    <text evidence="1">The sequence shown here is derived from an EMBL/GenBank/DDBJ whole genome shotgun (WGS) entry which is preliminary data.</text>
</comment>
<dbReference type="AlphaFoldDB" id="A0A0F9V9A5"/>